<feature type="non-terminal residue" evidence="1">
    <location>
        <position position="90"/>
    </location>
</feature>
<dbReference type="AlphaFoldDB" id="A0AAV5T6K7"/>
<reference evidence="1" key="1">
    <citation type="submission" date="2023-10" db="EMBL/GenBank/DDBJ databases">
        <title>Genome assembly of Pristionchus species.</title>
        <authorList>
            <person name="Yoshida K."/>
            <person name="Sommer R.J."/>
        </authorList>
    </citation>
    <scope>NUCLEOTIDE SEQUENCE</scope>
    <source>
        <strain evidence="1">RS0144</strain>
    </source>
</reference>
<evidence type="ECO:0000313" key="1">
    <source>
        <dbReference type="EMBL" id="GMS89798.1"/>
    </source>
</evidence>
<gene>
    <name evidence="1" type="ORF">PENTCL1PPCAC_11973</name>
</gene>
<proteinExistence type="predicted"/>
<keyword evidence="2" id="KW-1185">Reference proteome</keyword>
<feature type="non-terminal residue" evidence="1">
    <location>
        <position position="1"/>
    </location>
</feature>
<name>A0AAV5T6K7_9BILA</name>
<dbReference type="Proteomes" id="UP001432027">
    <property type="component" value="Unassembled WGS sequence"/>
</dbReference>
<dbReference type="EMBL" id="BTSX01000003">
    <property type="protein sequence ID" value="GMS89798.1"/>
    <property type="molecule type" value="Genomic_DNA"/>
</dbReference>
<sequence>FPSQTREGYYSIPISSLASFLCNPSSSFQTCEWFGTASICKGECPYEEGYEEIYRQGVTKTSDCGGGKCRWDPAWGYDCNFGTTRALCCV</sequence>
<accession>A0AAV5T6K7</accession>
<protein>
    <submittedName>
        <fullName evidence="1">Uncharacterized protein</fullName>
    </submittedName>
</protein>
<comment type="caution">
    <text evidence="1">The sequence shown here is derived from an EMBL/GenBank/DDBJ whole genome shotgun (WGS) entry which is preliminary data.</text>
</comment>
<evidence type="ECO:0000313" key="2">
    <source>
        <dbReference type="Proteomes" id="UP001432027"/>
    </source>
</evidence>
<organism evidence="1 2">
    <name type="scientific">Pristionchus entomophagus</name>
    <dbReference type="NCBI Taxonomy" id="358040"/>
    <lineage>
        <taxon>Eukaryota</taxon>
        <taxon>Metazoa</taxon>
        <taxon>Ecdysozoa</taxon>
        <taxon>Nematoda</taxon>
        <taxon>Chromadorea</taxon>
        <taxon>Rhabditida</taxon>
        <taxon>Rhabditina</taxon>
        <taxon>Diplogasteromorpha</taxon>
        <taxon>Diplogasteroidea</taxon>
        <taxon>Neodiplogasteridae</taxon>
        <taxon>Pristionchus</taxon>
    </lineage>
</organism>